<keyword evidence="12" id="KW-1133">Transmembrane helix</keyword>
<keyword evidence="3 10" id="KW-0597">Phosphoprotein</keyword>
<evidence type="ECO:0000256" key="6">
    <source>
        <dbReference type="ARBA" id="ARBA00022777"/>
    </source>
</evidence>
<dbReference type="Proteomes" id="UP000003515">
    <property type="component" value="Unassembled WGS sequence"/>
</dbReference>
<dbReference type="OrthoDB" id="9810730at2"/>
<feature type="coiled-coil region" evidence="11">
    <location>
        <begin position="208"/>
        <end position="235"/>
    </location>
</feature>
<keyword evidence="18" id="KW-1185">Reference proteome</keyword>
<keyword evidence="12" id="KW-0812">Transmembrane</keyword>
<dbReference type="SMART" id="SM00388">
    <property type="entry name" value="HisKA"/>
    <property type="match status" value="1"/>
</dbReference>
<evidence type="ECO:0000256" key="2">
    <source>
        <dbReference type="ARBA" id="ARBA00012438"/>
    </source>
</evidence>
<dbReference type="InterPro" id="IPR001789">
    <property type="entry name" value="Sig_transdc_resp-reg_receiver"/>
</dbReference>
<evidence type="ECO:0000313" key="18">
    <source>
        <dbReference type="Proteomes" id="UP000003515"/>
    </source>
</evidence>
<dbReference type="EMBL" id="AFWH01000095">
    <property type="protein sequence ID" value="EGU44493.1"/>
    <property type="molecule type" value="Genomic_DNA"/>
</dbReference>
<dbReference type="SUPFAM" id="SSF52172">
    <property type="entry name" value="CheY-like"/>
    <property type="match status" value="1"/>
</dbReference>
<dbReference type="InterPro" id="IPR033414">
    <property type="entry name" value="Sensor_dom"/>
</dbReference>
<feature type="transmembrane region" description="Helical" evidence="12">
    <location>
        <begin position="12"/>
        <end position="33"/>
    </location>
</feature>
<dbReference type="Pfam" id="PF17149">
    <property type="entry name" value="CHASE5"/>
    <property type="match status" value="1"/>
</dbReference>
<keyword evidence="9" id="KW-0902">Two-component regulatory system</keyword>
<dbReference type="PRINTS" id="PR00344">
    <property type="entry name" value="BCTRLSENSOR"/>
</dbReference>
<dbReference type="InterPro" id="IPR003661">
    <property type="entry name" value="HisK_dim/P_dom"/>
</dbReference>
<keyword evidence="8" id="KW-0067">ATP-binding</keyword>
<keyword evidence="4" id="KW-0808">Transferase</keyword>
<comment type="catalytic activity">
    <reaction evidence="1">
        <text>ATP + protein L-histidine = ADP + protein N-phospho-L-histidine.</text>
        <dbReference type="EC" id="2.7.13.3"/>
    </reaction>
</comment>
<dbReference type="PANTHER" id="PTHR45339">
    <property type="entry name" value="HYBRID SIGNAL TRANSDUCTION HISTIDINE KINASE J"/>
    <property type="match status" value="1"/>
</dbReference>
<evidence type="ECO:0000259" key="14">
    <source>
        <dbReference type="PROSITE" id="PS50110"/>
    </source>
</evidence>
<dbReference type="InterPro" id="IPR036890">
    <property type="entry name" value="HATPase_C_sf"/>
</dbReference>
<evidence type="ECO:0000256" key="1">
    <source>
        <dbReference type="ARBA" id="ARBA00000085"/>
    </source>
</evidence>
<dbReference type="GO" id="GO:0005524">
    <property type="term" value="F:ATP binding"/>
    <property type="evidence" value="ECO:0007669"/>
    <property type="project" value="UniProtKB-KW"/>
</dbReference>
<reference evidence="16" key="2">
    <citation type="submission" date="2011-08" db="EMBL/GenBank/DDBJ databases">
        <authorList>
            <person name="Hoffman M."/>
            <person name="Strain E.A."/>
            <person name="Brown E."/>
            <person name="Allard M.W."/>
        </authorList>
    </citation>
    <scope>NUCLEOTIDE SEQUENCE</scope>
    <source>
        <strain evidence="16">CIP 102891</strain>
    </source>
</reference>
<keyword evidence="11" id="KW-0175">Coiled coil</keyword>
<proteinExistence type="predicted"/>
<dbReference type="EC" id="2.7.13.3" evidence="2"/>
<evidence type="ECO:0000313" key="15">
    <source>
        <dbReference type="EMBL" id="EEX94193.1"/>
    </source>
</evidence>
<dbReference type="SMART" id="SM00448">
    <property type="entry name" value="REC"/>
    <property type="match status" value="1"/>
</dbReference>
<keyword evidence="6 16" id="KW-0418">Kinase</keyword>
<dbReference type="Gene3D" id="1.10.287.130">
    <property type="match status" value="1"/>
</dbReference>
<feature type="transmembrane region" description="Helical" evidence="12">
    <location>
        <begin position="144"/>
        <end position="171"/>
    </location>
</feature>
<evidence type="ECO:0000256" key="7">
    <source>
        <dbReference type="ARBA" id="ARBA00022801"/>
    </source>
</evidence>
<dbReference type="CDD" id="cd16922">
    <property type="entry name" value="HATPase_EvgS-ArcB-TorS-like"/>
    <property type="match status" value="1"/>
</dbReference>
<name>C9QFQ0_VIBOR</name>
<dbReference type="PROSITE" id="PS50110">
    <property type="entry name" value="RESPONSE_REGULATORY"/>
    <property type="match status" value="1"/>
</dbReference>
<dbReference type="AlphaFoldDB" id="C9QFQ0"/>
<accession>C9QFQ0</accession>
<dbReference type="SUPFAM" id="SSF55874">
    <property type="entry name" value="ATPase domain of HSP90 chaperone/DNA topoisomerase II/histidine kinase"/>
    <property type="match status" value="1"/>
</dbReference>
<reference evidence="16 17" key="3">
    <citation type="journal article" date="2012" name="Int. J. Syst. Evol. Microbiol.">
        <title>Vibrio caribbeanicus sp. nov., isolated from the marine sponge Scleritoderma cyanea.</title>
        <authorList>
            <person name="Hoffmann M."/>
            <person name="Monday S.R."/>
            <person name="Allard M.W."/>
            <person name="Strain E.A."/>
            <person name="Whittaker P."/>
            <person name="Naum M."/>
            <person name="McCarthy P.J."/>
            <person name="Lopez J.V."/>
            <person name="Fischer M."/>
            <person name="Brown E.W."/>
        </authorList>
    </citation>
    <scope>NUCLEOTIDE SEQUENCE [LARGE SCALE GENOMIC DNA]</scope>
    <source>
        <strain evidence="16">CIP 102891</strain>
        <strain evidence="17">CIP 102891 / ATCC 33934</strain>
    </source>
</reference>
<feature type="domain" description="Response regulatory" evidence="14">
    <location>
        <begin position="504"/>
        <end position="621"/>
    </location>
</feature>
<dbReference type="FunFam" id="3.30.565.10:FF:000078">
    <property type="entry name" value="Two-component sensor histidine kinase"/>
    <property type="match status" value="1"/>
</dbReference>
<gene>
    <name evidence="15" type="ORF">VIA_001351</name>
    <name evidence="16" type="ORF">VIOR3934_15106</name>
</gene>
<feature type="domain" description="Histidine kinase" evidence="13">
    <location>
        <begin position="245"/>
        <end position="465"/>
    </location>
</feature>
<dbReference type="PANTHER" id="PTHR45339:SF1">
    <property type="entry name" value="HYBRID SIGNAL TRANSDUCTION HISTIDINE KINASE J"/>
    <property type="match status" value="1"/>
</dbReference>
<dbReference type="eggNOG" id="COG2205">
    <property type="taxonomic scope" value="Bacteria"/>
</dbReference>
<dbReference type="Pfam" id="PF02518">
    <property type="entry name" value="HATPase_c"/>
    <property type="match status" value="1"/>
</dbReference>
<dbReference type="RefSeq" id="WP_004412011.1">
    <property type="nucleotide sequence ID" value="NZ_ACZV01000004.1"/>
</dbReference>
<sequence>MKQFNWGIAKQLVIATVTVSVVLALIIAGINFYHGYRSELDSIDQKLHQLEESFLASVSASLWVVDTAQLNTQIKGIYQLPYVDSVKLEDGTKVIASAGSVDSDHIIIHEWPISHSLGDKTFTIGTLTIETDIAPLHSQLWRDFLWLLSITLLQTGLIVAGLLYIVLTMIVRPIQNVSRAMSDFEGGFTPNKITGRSRKFNDEITQLIKKYNACIAQLEINYQQLNSAKEKAEVANIKKSEFLANMSHEIRTPMNGIVGIATLLEETSPSDIQKNYLDILTSSSSTLLDIINDILDFSKIEAGHFSLSNEPFDICQLLHQQSNEYSVRAAQKQLMFQCNIEPNLPNEIEGDQVRLKQVLNNLIGNALKFTQQGHIELKVNSLHIEQHPHLYIEIKDTGIGIDKDNLSSIFEKFQQADGSTTRKYGGTGLGLAISKKIVEMMGGELKVTSEVGLGSSFYFTIPMHITNIDAKNTPPVKRNLISFTEKYSQDEIKLINEQVDSDICVLVVEDTRVNQQIISVMLNLLNVNTTIVNNGQEAIDICQTYQFDAILMDCHMPIMDGYEATRMLRSYDDWRCQVPIIAVTANVMKEHKLLCYESGMNDFLTKPVEPKKIRSALIKHIPRLQDMLDGLNITERHSS</sequence>
<protein>
    <recommendedName>
        <fullName evidence="2">histidine kinase</fullName>
        <ecNumber evidence="2">2.7.13.3</ecNumber>
    </recommendedName>
</protein>
<evidence type="ECO:0000256" key="8">
    <source>
        <dbReference type="ARBA" id="ARBA00022840"/>
    </source>
</evidence>
<dbReference type="FunFam" id="1.10.287.130:FF:000002">
    <property type="entry name" value="Two-component osmosensing histidine kinase"/>
    <property type="match status" value="1"/>
</dbReference>
<dbReference type="SUPFAM" id="SSF47384">
    <property type="entry name" value="Homodimeric domain of signal transducing histidine kinase"/>
    <property type="match status" value="1"/>
</dbReference>
<evidence type="ECO:0000256" key="3">
    <source>
        <dbReference type="ARBA" id="ARBA00022553"/>
    </source>
</evidence>
<dbReference type="EMBL" id="ACZV01000004">
    <property type="protein sequence ID" value="EEX94193.1"/>
    <property type="molecule type" value="Genomic_DNA"/>
</dbReference>
<dbReference type="STRING" id="675816.VIA_001351"/>
<dbReference type="SMART" id="SM00387">
    <property type="entry name" value="HATPase_c"/>
    <property type="match status" value="1"/>
</dbReference>
<evidence type="ECO:0000256" key="4">
    <source>
        <dbReference type="ARBA" id="ARBA00022679"/>
    </source>
</evidence>
<dbReference type="Gene3D" id="6.10.340.10">
    <property type="match status" value="1"/>
</dbReference>
<dbReference type="CDD" id="cd17546">
    <property type="entry name" value="REC_hyHK_CKI1_RcsC-like"/>
    <property type="match status" value="1"/>
</dbReference>
<dbReference type="Proteomes" id="UP000002817">
    <property type="component" value="Unassembled WGS sequence"/>
</dbReference>
<feature type="modified residue" description="4-aspartylphosphate" evidence="10">
    <location>
        <position position="553"/>
    </location>
</feature>
<evidence type="ECO:0000256" key="10">
    <source>
        <dbReference type="PROSITE-ProRule" id="PRU00169"/>
    </source>
</evidence>
<dbReference type="InterPro" id="IPR003594">
    <property type="entry name" value="HATPase_dom"/>
</dbReference>
<evidence type="ECO:0000259" key="13">
    <source>
        <dbReference type="PROSITE" id="PS50109"/>
    </source>
</evidence>
<keyword evidence="5" id="KW-0547">Nucleotide-binding</keyword>
<dbReference type="CDD" id="cd00082">
    <property type="entry name" value="HisKA"/>
    <property type="match status" value="1"/>
</dbReference>
<dbReference type="Gene3D" id="3.30.565.10">
    <property type="entry name" value="Histidine kinase-like ATPase, C-terminal domain"/>
    <property type="match status" value="1"/>
</dbReference>
<dbReference type="PATRIC" id="fig|675816.5.peg.4125"/>
<dbReference type="InterPro" id="IPR005467">
    <property type="entry name" value="His_kinase_dom"/>
</dbReference>
<dbReference type="Gene3D" id="3.40.50.2300">
    <property type="match status" value="1"/>
</dbReference>
<dbReference type="Pfam" id="PF00072">
    <property type="entry name" value="Response_reg"/>
    <property type="match status" value="1"/>
</dbReference>
<dbReference type="PROSITE" id="PS50109">
    <property type="entry name" value="HIS_KIN"/>
    <property type="match status" value="1"/>
</dbReference>
<evidence type="ECO:0000256" key="9">
    <source>
        <dbReference type="ARBA" id="ARBA00023012"/>
    </source>
</evidence>
<comment type="caution">
    <text evidence="16">The sequence shown here is derived from an EMBL/GenBank/DDBJ whole genome shotgun (WGS) entry which is preliminary data.</text>
</comment>
<evidence type="ECO:0000313" key="17">
    <source>
        <dbReference type="Proteomes" id="UP000002817"/>
    </source>
</evidence>
<dbReference type="InterPro" id="IPR011006">
    <property type="entry name" value="CheY-like_superfamily"/>
</dbReference>
<evidence type="ECO:0000256" key="12">
    <source>
        <dbReference type="SAM" id="Phobius"/>
    </source>
</evidence>
<dbReference type="Pfam" id="PF00512">
    <property type="entry name" value="HisKA"/>
    <property type="match status" value="1"/>
</dbReference>
<keyword evidence="12" id="KW-0472">Membrane</keyword>
<organism evidence="16 17">
    <name type="scientific">Vibrio orientalis CIP 102891 = ATCC 33934</name>
    <dbReference type="NCBI Taxonomy" id="675816"/>
    <lineage>
        <taxon>Bacteria</taxon>
        <taxon>Pseudomonadati</taxon>
        <taxon>Pseudomonadota</taxon>
        <taxon>Gammaproteobacteria</taxon>
        <taxon>Vibrionales</taxon>
        <taxon>Vibrionaceae</taxon>
        <taxon>Vibrio</taxon>
        <taxon>Vibrio oreintalis group</taxon>
    </lineage>
</organism>
<keyword evidence="7" id="KW-0378">Hydrolase</keyword>
<dbReference type="InterPro" id="IPR036097">
    <property type="entry name" value="HisK_dim/P_sf"/>
</dbReference>
<dbReference type="GO" id="GO:0000155">
    <property type="term" value="F:phosphorelay sensor kinase activity"/>
    <property type="evidence" value="ECO:0007669"/>
    <property type="project" value="InterPro"/>
</dbReference>
<reference evidence="15 18" key="1">
    <citation type="submission" date="2009-10" db="EMBL/GenBank/DDBJ databases">
        <authorList>
            <consortium name="Los Alamos National Laboratory (LANL)"/>
            <consortium name="National Microbial Pathogen Data Resource (NMPDR)"/>
            <person name="Munk A.C."/>
            <person name="Chertkov O."/>
            <person name="Tapia R."/>
            <person name="Green L."/>
            <person name="Rogers Y."/>
            <person name="Detter J.C."/>
            <person name="Bruce D."/>
            <person name="Brettin T.S."/>
            <person name="Colwell R.R."/>
            <person name="Huq A."/>
            <person name="Grim C.J."/>
            <person name="Hasan N.A."/>
            <person name="Bartels D."/>
            <person name="Vonstein V."/>
        </authorList>
    </citation>
    <scope>NUCLEOTIDE SEQUENCE [LARGE SCALE GENOMIC DNA]</scope>
    <source>
        <strain evidence="15 18">CIP 102891</strain>
    </source>
</reference>
<evidence type="ECO:0000256" key="11">
    <source>
        <dbReference type="SAM" id="Coils"/>
    </source>
</evidence>
<evidence type="ECO:0000313" key="16">
    <source>
        <dbReference type="EMBL" id="EGU44493.1"/>
    </source>
</evidence>
<evidence type="ECO:0000256" key="5">
    <source>
        <dbReference type="ARBA" id="ARBA00022741"/>
    </source>
</evidence>
<dbReference type="InterPro" id="IPR004358">
    <property type="entry name" value="Sig_transdc_His_kin-like_C"/>
</dbReference>
<dbReference type="GO" id="GO:0016787">
    <property type="term" value="F:hydrolase activity"/>
    <property type="evidence" value="ECO:0007669"/>
    <property type="project" value="UniProtKB-KW"/>
</dbReference>